<feature type="non-terminal residue" evidence="1">
    <location>
        <position position="1"/>
    </location>
</feature>
<protein>
    <submittedName>
        <fullName evidence="1">Uncharacterized protein</fullName>
    </submittedName>
</protein>
<organism evidence="1">
    <name type="scientific">Tetraselmis sp. GSL018</name>
    <dbReference type="NCBI Taxonomy" id="582737"/>
    <lineage>
        <taxon>Eukaryota</taxon>
        <taxon>Viridiplantae</taxon>
        <taxon>Chlorophyta</taxon>
        <taxon>core chlorophytes</taxon>
        <taxon>Chlorodendrophyceae</taxon>
        <taxon>Chlorodendrales</taxon>
        <taxon>Chlorodendraceae</taxon>
        <taxon>Tetraselmis</taxon>
    </lineage>
</organism>
<feature type="non-terminal residue" evidence="1">
    <location>
        <position position="73"/>
    </location>
</feature>
<evidence type="ECO:0000313" key="1">
    <source>
        <dbReference type="EMBL" id="JAC73621.1"/>
    </source>
</evidence>
<sequence>KYPSAQLITPELDGKCHFDPANVGPEDSRTNCTFPPVLLTKLMNADVADAEPDLKYLFDSWRLTNEQQYELLS</sequence>
<gene>
    <name evidence="1" type="ORF">TSPGSL018_28354</name>
</gene>
<proteinExistence type="predicted"/>
<accession>A0A061RSY1</accession>
<name>A0A061RSY1_9CHLO</name>
<dbReference type="AlphaFoldDB" id="A0A061RSY1"/>
<dbReference type="EMBL" id="GBEZ01012249">
    <property type="protein sequence ID" value="JAC73621.1"/>
    <property type="molecule type" value="Transcribed_RNA"/>
</dbReference>
<reference evidence="1" key="1">
    <citation type="submission" date="2014-05" db="EMBL/GenBank/DDBJ databases">
        <title>The transcriptome of the halophilic microalga Tetraselmis sp. GSL018 isolated from the Great Salt Lake, Utah.</title>
        <authorList>
            <person name="Jinkerson R.E."/>
            <person name="D'Adamo S."/>
            <person name="Posewitz M.C."/>
        </authorList>
    </citation>
    <scope>NUCLEOTIDE SEQUENCE</scope>
    <source>
        <strain evidence="1">GSL018</strain>
    </source>
</reference>